<dbReference type="PROSITE" id="PS50995">
    <property type="entry name" value="HTH_MARR_2"/>
    <property type="match status" value="1"/>
</dbReference>
<evidence type="ECO:0000313" key="2">
    <source>
        <dbReference type="EMBL" id="MQQ07508.1"/>
    </source>
</evidence>
<gene>
    <name evidence="2" type="ORF">GFB49_03495</name>
</gene>
<dbReference type="Gene3D" id="1.10.10.10">
    <property type="entry name" value="Winged helix-like DNA-binding domain superfamily/Winged helix DNA-binding domain"/>
    <property type="match status" value="1"/>
</dbReference>
<reference evidence="2 3" key="1">
    <citation type="submission" date="2019-10" db="EMBL/GenBank/DDBJ databases">
        <title>Epibacterium sp. nov., isolated from seawater.</title>
        <authorList>
            <person name="Zhang X."/>
            <person name="Li N."/>
        </authorList>
    </citation>
    <scope>NUCLEOTIDE SEQUENCE [LARGE SCALE GENOMIC DNA]</scope>
    <source>
        <strain evidence="2 3">SM1979</strain>
    </source>
</reference>
<dbReference type="InterPro" id="IPR036390">
    <property type="entry name" value="WH_DNA-bd_sf"/>
</dbReference>
<dbReference type="InterPro" id="IPR000835">
    <property type="entry name" value="HTH_MarR-typ"/>
</dbReference>
<dbReference type="Pfam" id="PF12802">
    <property type="entry name" value="MarR_2"/>
    <property type="match status" value="1"/>
</dbReference>
<dbReference type="SUPFAM" id="SSF46785">
    <property type="entry name" value="Winged helix' DNA-binding domain"/>
    <property type="match status" value="1"/>
</dbReference>
<keyword evidence="3" id="KW-1185">Reference proteome</keyword>
<proteinExistence type="predicted"/>
<dbReference type="EMBL" id="WIBF01000001">
    <property type="protein sequence ID" value="MQQ07508.1"/>
    <property type="molecule type" value="Genomic_DNA"/>
</dbReference>
<dbReference type="RefSeq" id="WP_153214381.1">
    <property type="nucleotide sequence ID" value="NZ_WIBF01000001.1"/>
</dbReference>
<sequence>MTIPDPHTVEAWTSLFRASQALLDGVESGLKAHGLPQLSWYDALLEIEKAGADGIRPFELKERLLLPQYGTSRLLDRVAKAGLITREDVETDGRGQIVRLTEKGRDTRKAMWPIYAGALITLIQSRISPSELAELNRLLHKITPARPKA</sequence>
<dbReference type="Proteomes" id="UP000444174">
    <property type="component" value="Unassembled WGS sequence"/>
</dbReference>
<dbReference type="PANTHER" id="PTHR33164:SF104">
    <property type="entry name" value="TRANSCRIPTIONAL REGULATORY PROTEIN"/>
    <property type="match status" value="1"/>
</dbReference>
<dbReference type="AlphaFoldDB" id="A0A843YC94"/>
<evidence type="ECO:0000259" key="1">
    <source>
        <dbReference type="PROSITE" id="PS50995"/>
    </source>
</evidence>
<comment type="caution">
    <text evidence="2">The sequence shown here is derived from an EMBL/GenBank/DDBJ whole genome shotgun (WGS) entry which is preliminary data.</text>
</comment>
<name>A0A843YC94_9RHOB</name>
<dbReference type="PRINTS" id="PR00598">
    <property type="entry name" value="HTHMARR"/>
</dbReference>
<accession>A0A843YC94</accession>
<dbReference type="SMART" id="SM00347">
    <property type="entry name" value="HTH_MARR"/>
    <property type="match status" value="1"/>
</dbReference>
<dbReference type="GO" id="GO:0003700">
    <property type="term" value="F:DNA-binding transcription factor activity"/>
    <property type="evidence" value="ECO:0007669"/>
    <property type="project" value="InterPro"/>
</dbReference>
<evidence type="ECO:0000313" key="3">
    <source>
        <dbReference type="Proteomes" id="UP000444174"/>
    </source>
</evidence>
<dbReference type="GO" id="GO:0006950">
    <property type="term" value="P:response to stress"/>
    <property type="evidence" value="ECO:0007669"/>
    <property type="project" value="TreeGrafter"/>
</dbReference>
<protein>
    <submittedName>
        <fullName evidence="2">MarR family transcriptional regulator</fullName>
    </submittedName>
</protein>
<organism evidence="2 3">
    <name type="scientific">Tritonibacter litoralis</name>
    <dbReference type="NCBI Taxonomy" id="2662264"/>
    <lineage>
        <taxon>Bacteria</taxon>
        <taxon>Pseudomonadati</taxon>
        <taxon>Pseudomonadota</taxon>
        <taxon>Alphaproteobacteria</taxon>
        <taxon>Rhodobacterales</taxon>
        <taxon>Paracoccaceae</taxon>
        <taxon>Tritonibacter</taxon>
    </lineage>
</organism>
<feature type="domain" description="HTH marR-type" evidence="1">
    <location>
        <begin position="8"/>
        <end position="144"/>
    </location>
</feature>
<dbReference type="InterPro" id="IPR036388">
    <property type="entry name" value="WH-like_DNA-bd_sf"/>
</dbReference>
<dbReference type="PANTHER" id="PTHR33164">
    <property type="entry name" value="TRANSCRIPTIONAL REGULATOR, MARR FAMILY"/>
    <property type="match status" value="1"/>
</dbReference>
<dbReference type="InterPro" id="IPR039422">
    <property type="entry name" value="MarR/SlyA-like"/>
</dbReference>